<dbReference type="GO" id="GO:0005829">
    <property type="term" value="C:cytosol"/>
    <property type="evidence" value="ECO:0007669"/>
    <property type="project" value="TreeGrafter"/>
</dbReference>
<evidence type="ECO:0000313" key="3">
    <source>
        <dbReference type="EMBL" id="TES86037.1"/>
    </source>
</evidence>
<dbReference type="CDD" id="cd00757">
    <property type="entry name" value="ThiF_MoeB_HesA_family"/>
    <property type="match status" value="1"/>
</dbReference>
<evidence type="ECO:0000256" key="1">
    <source>
        <dbReference type="ARBA" id="ARBA00009919"/>
    </source>
</evidence>
<dbReference type="InterPro" id="IPR035985">
    <property type="entry name" value="Ubiquitin-activating_enz"/>
</dbReference>
<evidence type="ECO:0000259" key="2">
    <source>
        <dbReference type="Pfam" id="PF00899"/>
    </source>
</evidence>
<comment type="caution">
    <text evidence="3">The sequence shown here is derived from an EMBL/GenBank/DDBJ whole genome shotgun (WGS) entry which is preliminary data.</text>
</comment>
<comment type="similarity">
    <text evidence="1">Belongs to the HesA/MoeB/ThiF family.</text>
</comment>
<proteinExistence type="inferred from homology"/>
<dbReference type="AlphaFoldDB" id="A0A523QJZ4"/>
<accession>A0A523QJZ4</accession>
<dbReference type="GO" id="GO:0004792">
    <property type="term" value="F:thiosulfate-cyanide sulfurtransferase activity"/>
    <property type="evidence" value="ECO:0007669"/>
    <property type="project" value="TreeGrafter"/>
</dbReference>
<gene>
    <name evidence="3" type="ORF">E3J95_02940</name>
</gene>
<sequence length="253" mass="28212">MNLERYSRQILFAGIGERGQKKLLESSIILIGCGGLGCTIANNLARAGVGRIRIVDKDIVELTDLQRQALFDEEDVKKKLPKARVAVEKLRRINSSIQLEAEVCEVEPKNIENLIEGGHLVLDGTDNMKTRFLINEACIKNKIPWIYGGVFGSTGMSMTVIPEKTPCLTCVFGEFPSFPELGTIPLVNAAPITIASWQTTEALKILVGDENLNPDLVYIDLWPGIFRRITIKRRKDCPTCIERKFELLEAGKQ</sequence>
<dbReference type="PANTHER" id="PTHR10953:SF102">
    <property type="entry name" value="ADENYLYLTRANSFERASE AND SULFURTRANSFERASE MOCS3"/>
    <property type="match status" value="1"/>
</dbReference>
<dbReference type="Pfam" id="PF00899">
    <property type="entry name" value="ThiF"/>
    <property type="match status" value="1"/>
</dbReference>
<dbReference type="FunFam" id="3.40.50.720:FF:000080">
    <property type="entry name" value="Thiazole biosynthesis adenylyltransferase ThiF"/>
    <property type="match status" value="1"/>
</dbReference>
<feature type="domain" description="THIF-type NAD/FAD binding fold" evidence="2">
    <location>
        <begin position="6"/>
        <end position="238"/>
    </location>
</feature>
<evidence type="ECO:0000313" key="4">
    <source>
        <dbReference type="Proteomes" id="UP000320781"/>
    </source>
</evidence>
<reference evidence="3 4" key="1">
    <citation type="submission" date="2019-03" db="EMBL/GenBank/DDBJ databases">
        <title>Metabolic potential of uncultured bacteria and archaea associated with petroleum seepage in deep-sea sediments.</title>
        <authorList>
            <person name="Dong X."/>
            <person name="Hubert C."/>
        </authorList>
    </citation>
    <scope>NUCLEOTIDE SEQUENCE [LARGE SCALE GENOMIC DNA]</scope>
    <source>
        <strain evidence="3">E44_bin92</strain>
    </source>
</reference>
<dbReference type="SUPFAM" id="SSF69572">
    <property type="entry name" value="Activating enzymes of the ubiquitin-like proteins"/>
    <property type="match status" value="1"/>
</dbReference>
<dbReference type="PANTHER" id="PTHR10953">
    <property type="entry name" value="UBIQUITIN-ACTIVATING ENZYME E1"/>
    <property type="match status" value="1"/>
</dbReference>
<name>A0A523QJZ4_UNCAE</name>
<dbReference type="Proteomes" id="UP000320781">
    <property type="component" value="Unassembled WGS sequence"/>
</dbReference>
<dbReference type="GO" id="GO:0008641">
    <property type="term" value="F:ubiquitin-like modifier activating enzyme activity"/>
    <property type="evidence" value="ECO:0007669"/>
    <property type="project" value="InterPro"/>
</dbReference>
<dbReference type="GO" id="GO:0008146">
    <property type="term" value="F:sulfotransferase activity"/>
    <property type="evidence" value="ECO:0007669"/>
    <property type="project" value="TreeGrafter"/>
</dbReference>
<dbReference type="Gene3D" id="3.40.50.720">
    <property type="entry name" value="NAD(P)-binding Rossmann-like Domain"/>
    <property type="match status" value="1"/>
</dbReference>
<dbReference type="EMBL" id="SOKU01000138">
    <property type="protein sequence ID" value="TES86037.1"/>
    <property type="molecule type" value="Genomic_DNA"/>
</dbReference>
<dbReference type="InterPro" id="IPR045886">
    <property type="entry name" value="ThiF/MoeB/HesA"/>
</dbReference>
<organism evidence="3 4">
    <name type="scientific">Aerophobetes bacterium</name>
    <dbReference type="NCBI Taxonomy" id="2030807"/>
    <lineage>
        <taxon>Bacteria</taxon>
        <taxon>Candidatus Aerophobota</taxon>
    </lineage>
</organism>
<protein>
    <recommendedName>
        <fullName evidence="2">THIF-type NAD/FAD binding fold domain-containing protein</fullName>
    </recommendedName>
</protein>
<dbReference type="InterPro" id="IPR000594">
    <property type="entry name" value="ThiF_NAD_FAD-bd"/>
</dbReference>
<dbReference type="GO" id="GO:0016779">
    <property type="term" value="F:nucleotidyltransferase activity"/>
    <property type="evidence" value="ECO:0007669"/>
    <property type="project" value="TreeGrafter"/>
</dbReference>